<dbReference type="RefSeq" id="WP_382176470.1">
    <property type="nucleotide sequence ID" value="NZ_JBHRXX010000007.1"/>
</dbReference>
<dbReference type="EMBL" id="JBHRXX010000007">
    <property type="protein sequence ID" value="MFC3685371.1"/>
    <property type="molecule type" value="Genomic_DNA"/>
</dbReference>
<dbReference type="InterPro" id="IPR021317">
    <property type="entry name" value="DUF2917"/>
</dbReference>
<reference evidence="2" key="1">
    <citation type="journal article" date="2019" name="Int. J. Syst. Evol. Microbiol.">
        <title>The Global Catalogue of Microorganisms (GCM) 10K type strain sequencing project: providing services to taxonomists for standard genome sequencing and annotation.</title>
        <authorList>
            <consortium name="The Broad Institute Genomics Platform"/>
            <consortium name="The Broad Institute Genome Sequencing Center for Infectious Disease"/>
            <person name="Wu L."/>
            <person name="Ma J."/>
        </authorList>
    </citation>
    <scope>NUCLEOTIDE SEQUENCE [LARGE SCALE GENOMIC DNA]</scope>
    <source>
        <strain evidence="2">KCTC 42501</strain>
    </source>
</reference>
<keyword evidence="2" id="KW-1185">Reference proteome</keyword>
<dbReference type="Pfam" id="PF11142">
    <property type="entry name" value="DUF2917"/>
    <property type="match status" value="1"/>
</dbReference>
<gene>
    <name evidence="1" type="ORF">ACFOPI_17340</name>
</gene>
<evidence type="ECO:0000313" key="1">
    <source>
        <dbReference type="EMBL" id="MFC3685371.1"/>
    </source>
</evidence>
<protein>
    <submittedName>
        <fullName evidence="1">DUF2917 domain-containing protein</fullName>
    </submittedName>
</protein>
<proteinExistence type="predicted"/>
<comment type="caution">
    <text evidence="1">The sequence shown here is derived from an EMBL/GenBank/DDBJ whole genome shotgun (WGS) entry which is preliminary data.</text>
</comment>
<dbReference type="Proteomes" id="UP001595729">
    <property type="component" value="Unassembled WGS sequence"/>
</dbReference>
<accession>A0ABV7W8J2</accession>
<evidence type="ECO:0000313" key="2">
    <source>
        <dbReference type="Proteomes" id="UP001595729"/>
    </source>
</evidence>
<name>A0ABV7W8J2_9BURK</name>
<sequence>MSSSQPTPTRLFPLQTRVIHASAGMRLRVVSGRLWLTQPNMAQDLFLGPGAVVDLLQDWVVIGADAEPRPQRGAPEVYSEYQLVSLVPATPRPRILAALRDALVAVGRRLGALGPALVRRSS</sequence>
<organism evidence="1 2">
    <name type="scientific">Hydrogenophaga luteola</name>
    <dbReference type="NCBI Taxonomy" id="1591122"/>
    <lineage>
        <taxon>Bacteria</taxon>
        <taxon>Pseudomonadati</taxon>
        <taxon>Pseudomonadota</taxon>
        <taxon>Betaproteobacteria</taxon>
        <taxon>Burkholderiales</taxon>
        <taxon>Comamonadaceae</taxon>
        <taxon>Hydrogenophaga</taxon>
    </lineage>
</organism>